<protein>
    <submittedName>
        <fullName evidence="2">Uncharacterized protein</fullName>
    </submittedName>
</protein>
<organism evidence="2 3">
    <name type="scientific">Eumeta variegata</name>
    <name type="common">Bagworm moth</name>
    <name type="synonym">Eumeta japonica</name>
    <dbReference type="NCBI Taxonomy" id="151549"/>
    <lineage>
        <taxon>Eukaryota</taxon>
        <taxon>Metazoa</taxon>
        <taxon>Ecdysozoa</taxon>
        <taxon>Arthropoda</taxon>
        <taxon>Hexapoda</taxon>
        <taxon>Insecta</taxon>
        <taxon>Pterygota</taxon>
        <taxon>Neoptera</taxon>
        <taxon>Endopterygota</taxon>
        <taxon>Lepidoptera</taxon>
        <taxon>Glossata</taxon>
        <taxon>Ditrysia</taxon>
        <taxon>Tineoidea</taxon>
        <taxon>Psychidae</taxon>
        <taxon>Oiketicinae</taxon>
        <taxon>Eumeta</taxon>
    </lineage>
</organism>
<reference evidence="2 3" key="1">
    <citation type="journal article" date="2019" name="Commun. Biol.">
        <title>The bagworm genome reveals a unique fibroin gene that provides high tensile strength.</title>
        <authorList>
            <person name="Kono N."/>
            <person name="Nakamura H."/>
            <person name="Ohtoshi R."/>
            <person name="Tomita M."/>
            <person name="Numata K."/>
            <person name="Arakawa K."/>
        </authorList>
    </citation>
    <scope>NUCLEOTIDE SEQUENCE [LARGE SCALE GENOMIC DNA]</scope>
</reference>
<feature type="compositionally biased region" description="Basic and acidic residues" evidence="1">
    <location>
        <begin position="1"/>
        <end position="13"/>
    </location>
</feature>
<dbReference type="EMBL" id="BGZK01005228">
    <property type="protein sequence ID" value="GBP13122.1"/>
    <property type="molecule type" value="Genomic_DNA"/>
</dbReference>
<gene>
    <name evidence="2" type="ORF">EVAR_70367_1</name>
</gene>
<evidence type="ECO:0000256" key="1">
    <source>
        <dbReference type="SAM" id="MobiDB-lite"/>
    </source>
</evidence>
<dbReference type="AlphaFoldDB" id="A0A4C1TF72"/>
<sequence length="69" mass="7845">MEPDRSEIGDTRRVRARRRAPSLSHARRKKTRSNFPRLKVKIRSICMRGAPGPPRAPPVAHPLALAPHY</sequence>
<feature type="compositionally biased region" description="Pro residues" evidence="1">
    <location>
        <begin position="51"/>
        <end position="60"/>
    </location>
</feature>
<dbReference type="Proteomes" id="UP000299102">
    <property type="component" value="Unassembled WGS sequence"/>
</dbReference>
<evidence type="ECO:0000313" key="2">
    <source>
        <dbReference type="EMBL" id="GBP13122.1"/>
    </source>
</evidence>
<accession>A0A4C1TF72</accession>
<proteinExistence type="predicted"/>
<keyword evidence="3" id="KW-1185">Reference proteome</keyword>
<comment type="caution">
    <text evidence="2">The sequence shown here is derived from an EMBL/GenBank/DDBJ whole genome shotgun (WGS) entry which is preliminary data.</text>
</comment>
<evidence type="ECO:0000313" key="3">
    <source>
        <dbReference type="Proteomes" id="UP000299102"/>
    </source>
</evidence>
<feature type="region of interest" description="Disordered" evidence="1">
    <location>
        <begin position="1"/>
        <end position="34"/>
    </location>
</feature>
<feature type="region of interest" description="Disordered" evidence="1">
    <location>
        <begin position="48"/>
        <end position="69"/>
    </location>
</feature>
<name>A0A4C1TF72_EUMVA</name>
<feature type="compositionally biased region" description="Basic residues" evidence="1">
    <location>
        <begin position="14"/>
        <end position="34"/>
    </location>
</feature>